<dbReference type="Proteomes" id="UP000032142">
    <property type="component" value="Unassembled WGS sequence"/>
</dbReference>
<evidence type="ECO:0000313" key="1">
    <source>
        <dbReference type="EMBL" id="KHG12200.1"/>
    </source>
</evidence>
<proteinExistence type="predicted"/>
<dbReference type="EMBL" id="KN397276">
    <property type="protein sequence ID" value="KHG12200.1"/>
    <property type="molecule type" value="Genomic_DNA"/>
</dbReference>
<gene>
    <name evidence="1" type="ORF">F383_19113</name>
</gene>
<keyword evidence="2" id="KW-1185">Reference proteome</keyword>
<organism evidence="1 2">
    <name type="scientific">Gossypium arboreum</name>
    <name type="common">Tree cotton</name>
    <name type="synonym">Gossypium nanking</name>
    <dbReference type="NCBI Taxonomy" id="29729"/>
    <lineage>
        <taxon>Eukaryota</taxon>
        <taxon>Viridiplantae</taxon>
        <taxon>Streptophyta</taxon>
        <taxon>Embryophyta</taxon>
        <taxon>Tracheophyta</taxon>
        <taxon>Spermatophyta</taxon>
        <taxon>Magnoliopsida</taxon>
        <taxon>eudicotyledons</taxon>
        <taxon>Gunneridae</taxon>
        <taxon>Pentapetalae</taxon>
        <taxon>rosids</taxon>
        <taxon>malvids</taxon>
        <taxon>Malvales</taxon>
        <taxon>Malvaceae</taxon>
        <taxon>Malvoideae</taxon>
        <taxon>Gossypium</taxon>
    </lineage>
</organism>
<sequence length="95" mass="10502">MQHSQWSYSRACTQKLSGIRPLKDYLATGRTHKTISRNSITCIASIMNSDHSTSSDATYITNPDHSMSSDATYITNSDHLLSSDFLIPSDMSLVS</sequence>
<accession>A0A0B0NH94</accession>
<protein>
    <submittedName>
        <fullName evidence="1">Uncharacterized protein</fullName>
    </submittedName>
</protein>
<evidence type="ECO:0000313" key="2">
    <source>
        <dbReference type="Proteomes" id="UP000032142"/>
    </source>
</evidence>
<reference evidence="2" key="1">
    <citation type="submission" date="2014-09" db="EMBL/GenBank/DDBJ databases">
        <authorList>
            <person name="Mudge J."/>
            <person name="Ramaraj T."/>
            <person name="Lindquist I.E."/>
            <person name="Bharti A.K."/>
            <person name="Sundararajan A."/>
            <person name="Cameron C.T."/>
            <person name="Woodward J.E."/>
            <person name="May G.D."/>
            <person name="Brubaker C."/>
            <person name="Broadhvest J."/>
            <person name="Wilkins T.A."/>
        </authorList>
    </citation>
    <scope>NUCLEOTIDE SEQUENCE</scope>
    <source>
        <strain evidence="2">cv. AKA8401</strain>
    </source>
</reference>
<dbReference type="AlphaFoldDB" id="A0A0B0NH94"/>
<name>A0A0B0NH94_GOSAR</name>